<dbReference type="RefSeq" id="WP_380713865.1">
    <property type="nucleotide sequence ID" value="NZ_JBHUML010000005.1"/>
</dbReference>
<keyword evidence="1" id="KW-1133">Transmembrane helix</keyword>
<reference evidence="3" key="1">
    <citation type="journal article" date="2019" name="Int. J. Syst. Evol. Microbiol.">
        <title>The Global Catalogue of Microorganisms (GCM) 10K type strain sequencing project: providing services to taxonomists for standard genome sequencing and annotation.</title>
        <authorList>
            <consortium name="The Broad Institute Genomics Platform"/>
            <consortium name="The Broad Institute Genome Sequencing Center for Infectious Disease"/>
            <person name="Wu L."/>
            <person name="Ma J."/>
        </authorList>
    </citation>
    <scope>NUCLEOTIDE SEQUENCE [LARGE SCALE GENOMIC DNA]</scope>
    <source>
        <strain evidence="3">KCTC 33792</strain>
    </source>
</reference>
<feature type="transmembrane region" description="Helical" evidence="1">
    <location>
        <begin position="12"/>
        <end position="35"/>
    </location>
</feature>
<gene>
    <name evidence="2" type="ORF">ACFSUB_13905</name>
</gene>
<name>A0ABW5T3I8_9BACI</name>
<accession>A0ABW5T3I8</accession>
<comment type="caution">
    <text evidence="2">The sequence shown here is derived from an EMBL/GenBank/DDBJ whole genome shotgun (WGS) entry which is preliminary data.</text>
</comment>
<evidence type="ECO:0000313" key="3">
    <source>
        <dbReference type="Proteomes" id="UP001597520"/>
    </source>
</evidence>
<feature type="transmembrane region" description="Helical" evidence="1">
    <location>
        <begin position="66"/>
        <end position="84"/>
    </location>
</feature>
<dbReference type="EMBL" id="JBHUML010000005">
    <property type="protein sequence ID" value="MFD2706557.1"/>
    <property type="molecule type" value="Genomic_DNA"/>
</dbReference>
<dbReference type="Proteomes" id="UP001597520">
    <property type="component" value="Unassembled WGS sequence"/>
</dbReference>
<sequence>MLEVEPGGPLDLFFYNYYVIYLWVLLSVALILFFIAWVKRSAVVMGLSVLFNVPHIIVFFLGPPPVLYPVLFMAVVIWQMYMSMKFKGK</sequence>
<evidence type="ECO:0000256" key="1">
    <source>
        <dbReference type="SAM" id="Phobius"/>
    </source>
</evidence>
<keyword evidence="3" id="KW-1185">Reference proteome</keyword>
<proteinExistence type="predicted"/>
<organism evidence="2 3">
    <name type="scientific">Salibacterium lacus</name>
    <dbReference type="NCBI Taxonomy" id="1898109"/>
    <lineage>
        <taxon>Bacteria</taxon>
        <taxon>Bacillati</taxon>
        <taxon>Bacillota</taxon>
        <taxon>Bacilli</taxon>
        <taxon>Bacillales</taxon>
        <taxon>Bacillaceae</taxon>
    </lineage>
</organism>
<keyword evidence="1" id="KW-0472">Membrane</keyword>
<evidence type="ECO:0000313" key="2">
    <source>
        <dbReference type="EMBL" id="MFD2706557.1"/>
    </source>
</evidence>
<keyword evidence="1" id="KW-0812">Transmembrane</keyword>
<protein>
    <submittedName>
        <fullName evidence="2">Uncharacterized protein</fullName>
    </submittedName>
</protein>